<dbReference type="RefSeq" id="WP_043917668.1">
    <property type="nucleotide sequence ID" value="NZ_FZPF01000008.1"/>
</dbReference>
<dbReference type="Pfam" id="PF02151">
    <property type="entry name" value="UVR"/>
    <property type="match status" value="1"/>
</dbReference>
<dbReference type="InterPro" id="IPR035901">
    <property type="entry name" value="GIY-YIG_endonuc_sf"/>
</dbReference>
<protein>
    <recommendedName>
        <fullName evidence="7">UvrABC system protein C</fullName>
        <shortName evidence="7">Protein UvrC</shortName>
    </recommendedName>
    <alternativeName>
        <fullName evidence="7">Excinuclease ABC subunit C</fullName>
    </alternativeName>
</protein>
<keyword evidence="5 7" id="KW-0234">DNA repair</keyword>
<keyword evidence="4 7" id="KW-0267">Excision nuclease</keyword>
<dbReference type="Gene3D" id="3.40.1440.10">
    <property type="entry name" value="GIY-YIG endonuclease"/>
    <property type="match status" value="1"/>
</dbReference>
<dbReference type="InterPro" id="IPR004791">
    <property type="entry name" value="UvrC"/>
</dbReference>
<dbReference type="InterPro" id="IPR003583">
    <property type="entry name" value="Hlx-hairpin-Hlx_DNA-bd_motif"/>
</dbReference>
<dbReference type="SUPFAM" id="SSF46600">
    <property type="entry name" value="C-terminal UvrC-binding domain of UvrB"/>
    <property type="match status" value="1"/>
</dbReference>
<dbReference type="SMART" id="SM00465">
    <property type="entry name" value="GIYc"/>
    <property type="match status" value="1"/>
</dbReference>
<dbReference type="SUPFAM" id="SSF47781">
    <property type="entry name" value="RuvA domain 2-like"/>
    <property type="match status" value="1"/>
</dbReference>
<evidence type="ECO:0000256" key="3">
    <source>
        <dbReference type="ARBA" id="ARBA00022769"/>
    </source>
</evidence>
<name>A0A0D1EIG4_9RHOB</name>
<feature type="domain" description="UVR" evidence="8">
    <location>
        <begin position="216"/>
        <end position="251"/>
    </location>
</feature>
<evidence type="ECO:0000256" key="1">
    <source>
        <dbReference type="ARBA" id="ARBA00022490"/>
    </source>
</evidence>
<comment type="subcellular location">
    <subcellularLocation>
        <location evidence="7">Cytoplasm</location>
    </subcellularLocation>
</comment>
<dbReference type="InterPro" id="IPR000305">
    <property type="entry name" value="GIY-YIG_endonuc"/>
</dbReference>
<dbReference type="InterPro" id="IPR010994">
    <property type="entry name" value="RuvA_2-like"/>
</dbReference>
<dbReference type="Pfam" id="PF14520">
    <property type="entry name" value="HHH_5"/>
    <property type="match status" value="1"/>
</dbReference>
<evidence type="ECO:0000256" key="7">
    <source>
        <dbReference type="HAMAP-Rule" id="MF_00203"/>
    </source>
</evidence>
<sequence length="625" mass="70014">MTSDSSESRAAVPTGPDVIKRFWRKLDASPGVYRMLDAESRVLYVGKARNLKARVANYTRLQGHSPRIRRMIQDTASMMVLTTNSELEALLLEQNLIKQLRPRYNVLLRDDKSFPNIEITRAHAFPQIRKHRGRKGDRNTYFGPFASAGAVNRVLNQLQRVFLLRNCSDSDFEGRTRPCLNYQIKRCSAPCVGFISPEDYRESVRDAERFLRGETTDIQERLAHDMEQAAAEMEFERAAALRDRIKAMTNVQSTQGVNPQGVAEADIIGLHMEGGQACIQVFFIRANQNWGNRDFYPKVAEDMSPTEVMEGFVGQFYDDKEPPRMLLLSHGIEDGDLMIDALSEKAGRKVQILVPQRGEKFDLVQSAVRNARESLGRKMSESATQAKLLDGIREAFGLDAAPRRIETYDNSHIQGSHAVGAMIVTGPEGFEKSQYRKFNIRGDELTPGDDFGMMKEVLTRRFKRLLKEDPDRSGETWPDLLLIDGGAGQVGAVVSIMKELGVADIPIVGVAKGVDRDHGKEEFHRPGARPFALRRNDPVLYFVQRMRDEAHRFAIGTHRAKRAKALVANPLDEVAGVGPGRKRALLQHFGSAKAVSRAALADLKSVDGISDALAEAIHRHFHERG</sequence>
<dbReference type="InterPro" id="IPR001943">
    <property type="entry name" value="UVR_dom"/>
</dbReference>
<dbReference type="GO" id="GO:0009432">
    <property type="term" value="P:SOS response"/>
    <property type="evidence" value="ECO:0007669"/>
    <property type="project" value="UniProtKB-UniRule"/>
</dbReference>
<dbReference type="Gene3D" id="3.30.420.340">
    <property type="entry name" value="UvrC, RNAse H endonuclease domain"/>
    <property type="match status" value="1"/>
</dbReference>
<dbReference type="SMART" id="SM00278">
    <property type="entry name" value="HhH1"/>
    <property type="match status" value="2"/>
</dbReference>
<dbReference type="FunFam" id="3.40.1440.10:FF:000001">
    <property type="entry name" value="UvrABC system protein C"/>
    <property type="match status" value="1"/>
</dbReference>
<dbReference type="SUPFAM" id="SSF82771">
    <property type="entry name" value="GIY-YIG endonuclease"/>
    <property type="match status" value="1"/>
</dbReference>
<dbReference type="NCBIfam" id="NF001824">
    <property type="entry name" value="PRK00558.1-5"/>
    <property type="match status" value="1"/>
</dbReference>
<dbReference type="OrthoDB" id="9804933at2"/>
<evidence type="ECO:0000259" key="8">
    <source>
        <dbReference type="PROSITE" id="PS50151"/>
    </source>
</evidence>
<evidence type="ECO:0000259" key="10">
    <source>
        <dbReference type="PROSITE" id="PS50165"/>
    </source>
</evidence>
<dbReference type="GO" id="GO:0003677">
    <property type="term" value="F:DNA binding"/>
    <property type="evidence" value="ECO:0007669"/>
    <property type="project" value="UniProtKB-UniRule"/>
</dbReference>
<evidence type="ECO:0000313" key="12">
    <source>
        <dbReference type="Proteomes" id="UP000032232"/>
    </source>
</evidence>
<feature type="domain" description="GIY-YIG" evidence="9">
    <location>
        <begin position="28"/>
        <end position="106"/>
    </location>
</feature>
<evidence type="ECO:0000259" key="9">
    <source>
        <dbReference type="PROSITE" id="PS50164"/>
    </source>
</evidence>
<dbReference type="InterPro" id="IPR036876">
    <property type="entry name" value="UVR_dom_sf"/>
</dbReference>
<dbReference type="PROSITE" id="PS50165">
    <property type="entry name" value="UVRC"/>
    <property type="match status" value="1"/>
</dbReference>
<dbReference type="InterPro" id="IPR038476">
    <property type="entry name" value="UvrC_RNase_H_dom_sf"/>
</dbReference>
<keyword evidence="1 7" id="KW-0963">Cytoplasm</keyword>
<dbReference type="PANTHER" id="PTHR30562">
    <property type="entry name" value="UVRC/OXIDOREDUCTASE"/>
    <property type="match status" value="1"/>
</dbReference>
<dbReference type="GO" id="GO:0009381">
    <property type="term" value="F:excinuclease ABC activity"/>
    <property type="evidence" value="ECO:0007669"/>
    <property type="project" value="UniProtKB-UniRule"/>
</dbReference>
<dbReference type="FunFam" id="3.30.420.340:FF:000001">
    <property type="entry name" value="UvrABC system protein C"/>
    <property type="match status" value="1"/>
</dbReference>
<dbReference type="InterPro" id="IPR001162">
    <property type="entry name" value="UvrC_RNase_H_dom"/>
</dbReference>
<dbReference type="PROSITE" id="PS50151">
    <property type="entry name" value="UVR"/>
    <property type="match status" value="1"/>
</dbReference>
<keyword evidence="6 7" id="KW-0742">SOS response</keyword>
<gene>
    <name evidence="7 11" type="primary">uvrC</name>
    <name evidence="11" type="ORF">jaqu_08090</name>
</gene>
<dbReference type="NCBIfam" id="TIGR00194">
    <property type="entry name" value="uvrC"/>
    <property type="match status" value="1"/>
</dbReference>
<dbReference type="GO" id="GO:0009380">
    <property type="term" value="C:excinuclease repair complex"/>
    <property type="evidence" value="ECO:0007669"/>
    <property type="project" value="InterPro"/>
</dbReference>
<dbReference type="PANTHER" id="PTHR30562:SF1">
    <property type="entry name" value="UVRABC SYSTEM PROTEIN C"/>
    <property type="match status" value="1"/>
</dbReference>
<dbReference type="InterPro" id="IPR047296">
    <property type="entry name" value="GIY-YIG_UvrC_Cho"/>
</dbReference>
<dbReference type="Proteomes" id="UP000032232">
    <property type="component" value="Unassembled WGS sequence"/>
</dbReference>
<evidence type="ECO:0000256" key="6">
    <source>
        <dbReference type="ARBA" id="ARBA00023236"/>
    </source>
</evidence>
<dbReference type="HAMAP" id="MF_00203">
    <property type="entry name" value="UvrC"/>
    <property type="match status" value="1"/>
</dbReference>
<proteinExistence type="inferred from homology"/>
<dbReference type="AlphaFoldDB" id="A0A0D1EIG4"/>
<dbReference type="PATRIC" id="fig|935700.4.peg.853"/>
<dbReference type="PROSITE" id="PS50164">
    <property type="entry name" value="GIY_YIG"/>
    <property type="match status" value="1"/>
</dbReference>
<comment type="subunit">
    <text evidence="7">Interacts with UvrB in an incision complex.</text>
</comment>
<dbReference type="EMBL" id="JYFE01000018">
    <property type="protein sequence ID" value="KIT17394.1"/>
    <property type="molecule type" value="Genomic_DNA"/>
</dbReference>
<dbReference type="GO" id="GO:0005737">
    <property type="term" value="C:cytoplasm"/>
    <property type="evidence" value="ECO:0007669"/>
    <property type="project" value="UniProtKB-SubCell"/>
</dbReference>
<evidence type="ECO:0000256" key="5">
    <source>
        <dbReference type="ARBA" id="ARBA00023204"/>
    </source>
</evidence>
<dbReference type="Gene3D" id="4.10.860.10">
    <property type="entry name" value="UVR domain"/>
    <property type="match status" value="1"/>
</dbReference>
<accession>A0A0D1EIG4</accession>
<dbReference type="Pfam" id="PF01541">
    <property type="entry name" value="GIY-YIG"/>
    <property type="match status" value="1"/>
</dbReference>
<keyword evidence="3 7" id="KW-0228">DNA excision</keyword>
<keyword evidence="2 7" id="KW-0227">DNA damage</keyword>
<feature type="domain" description="UvrC family homology region profile" evidence="10">
    <location>
        <begin position="267"/>
        <end position="497"/>
    </location>
</feature>
<keyword evidence="12" id="KW-1185">Reference proteome</keyword>
<comment type="caution">
    <text evidence="11">The sequence shown here is derived from an EMBL/GenBank/DDBJ whole genome shotgun (WGS) entry which is preliminary data.</text>
</comment>
<evidence type="ECO:0000256" key="2">
    <source>
        <dbReference type="ARBA" id="ARBA00022763"/>
    </source>
</evidence>
<comment type="similarity">
    <text evidence="7">Belongs to the UvrC family.</text>
</comment>
<comment type="function">
    <text evidence="7">The UvrABC repair system catalyzes the recognition and processing of DNA lesions. UvrC both incises the 5' and 3' sides of the lesion. The N-terminal half is responsible for the 3' incision and the C-terminal half is responsible for the 5' incision.</text>
</comment>
<dbReference type="InterPro" id="IPR050066">
    <property type="entry name" value="UvrABC_protein_C"/>
</dbReference>
<dbReference type="STRING" id="935700.jaqu_08090"/>
<evidence type="ECO:0000313" key="11">
    <source>
        <dbReference type="EMBL" id="KIT17394.1"/>
    </source>
</evidence>
<organism evidence="11 12">
    <name type="scientific">Jannaschia aquimarina</name>
    <dbReference type="NCBI Taxonomy" id="935700"/>
    <lineage>
        <taxon>Bacteria</taxon>
        <taxon>Pseudomonadati</taxon>
        <taxon>Pseudomonadota</taxon>
        <taxon>Alphaproteobacteria</taxon>
        <taxon>Rhodobacterales</taxon>
        <taxon>Roseobacteraceae</taxon>
        <taxon>Jannaschia</taxon>
    </lineage>
</organism>
<dbReference type="Pfam" id="PF08459">
    <property type="entry name" value="UvrC_RNaseH_dom"/>
    <property type="match status" value="1"/>
</dbReference>
<dbReference type="GO" id="GO:0006289">
    <property type="term" value="P:nucleotide-excision repair"/>
    <property type="evidence" value="ECO:0007669"/>
    <property type="project" value="UniProtKB-UniRule"/>
</dbReference>
<dbReference type="Gene3D" id="1.10.150.20">
    <property type="entry name" value="5' to 3' exonuclease, C-terminal subdomain"/>
    <property type="match status" value="1"/>
</dbReference>
<dbReference type="Pfam" id="PF22920">
    <property type="entry name" value="UvrC_RNaseH"/>
    <property type="match status" value="1"/>
</dbReference>
<dbReference type="CDD" id="cd10434">
    <property type="entry name" value="GIY-YIG_UvrC_Cho"/>
    <property type="match status" value="1"/>
</dbReference>
<evidence type="ECO:0000256" key="4">
    <source>
        <dbReference type="ARBA" id="ARBA00022881"/>
    </source>
</evidence>
<reference evidence="11 12" key="1">
    <citation type="submission" date="2015-02" db="EMBL/GenBank/DDBJ databases">
        <title>Genome Sequence of Jannaschia aquimarina DSM28248, a member of the Roseobacter clade.</title>
        <authorList>
            <person name="Voget S."/>
            <person name="Daniel R."/>
        </authorList>
    </citation>
    <scope>NUCLEOTIDE SEQUENCE [LARGE SCALE GENOMIC DNA]</scope>
    <source>
        <strain evidence="11 12">GSW-M26</strain>
    </source>
</reference>